<keyword evidence="3" id="KW-1185">Reference proteome</keyword>
<dbReference type="AlphaFoldDB" id="A0A081N3Q5"/>
<name>A0A081N3Q5_9GAMM</name>
<evidence type="ECO:0000259" key="1">
    <source>
        <dbReference type="Pfam" id="PF13340"/>
    </source>
</evidence>
<feature type="domain" description="Insertion element IS402-like" evidence="1">
    <location>
        <begin position="6"/>
        <end position="78"/>
    </location>
</feature>
<dbReference type="EMBL" id="JOKH01000009">
    <property type="protein sequence ID" value="KEQ13078.1"/>
    <property type="molecule type" value="Genomic_DNA"/>
</dbReference>
<evidence type="ECO:0000313" key="2">
    <source>
        <dbReference type="EMBL" id="KEQ13078.1"/>
    </source>
</evidence>
<dbReference type="NCBIfam" id="NF033580">
    <property type="entry name" value="transpos_IS5_3"/>
    <property type="match status" value="1"/>
</dbReference>
<dbReference type="InterPro" id="IPR025161">
    <property type="entry name" value="IS402-like_dom"/>
</dbReference>
<comment type="caution">
    <text evidence="2">The sequence shown here is derived from an EMBL/GenBank/DDBJ whole genome shotgun (WGS) entry which is preliminary data.</text>
</comment>
<dbReference type="eggNOG" id="COG3293">
    <property type="taxonomic scope" value="Bacteria"/>
</dbReference>
<accession>A0A081N3Q5</accession>
<protein>
    <submittedName>
        <fullName evidence="2">Transposase</fullName>
    </submittedName>
</protein>
<dbReference type="PANTHER" id="PTHR46637:SF1">
    <property type="entry name" value="BLL5188 PROTEIN"/>
    <property type="match status" value="1"/>
</dbReference>
<reference evidence="2 3" key="1">
    <citation type="submission" date="2014-06" db="EMBL/GenBank/DDBJ databases">
        <title>Whole Genome Sequences of Three Symbiotic Endozoicomonas Bacteria.</title>
        <authorList>
            <person name="Neave M.J."/>
            <person name="Apprill A."/>
            <person name="Voolstra C.R."/>
        </authorList>
    </citation>
    <scope>NUCLEOTIDE SEQUENCE [LARGE SCALE GENOMIC DNA]</scope>
    <source>
        <strain evidence="2 3">DSM 25634</strain>
    </source>
</reference>
<gene>
    <name evidence="2" type="ORF">GZ78_26340</name>
</gene>
<proteinExistence type="predicted"/>
<dbReference type="InterPro" id="IPR052909">
    <property type="entry name" value="Transposase_6_like"/>
</dbReference>
<organism evidence="2 3">
    <name type="scientific">Endozoicomonas numazuensis</name>
    <dbReference type="NCBI Taxonomy" id="1137799"/>
    <lineage>
        <taxon>Bacteria</taxon>
        <taxon>Pseudomonadati</taxon>
        <taxon>Pseudomonadota</taxon>
        <taxon>Gammaproteobacteria</taxon>
        <taxon>Oceanospirillales</taxon>
        <taxon>Endozoicomonadaceae</taxon>
        <taxon>Endozoicomonas</taxon>
    </lineage>
</organism>
<dbReference type="Proteomes" id="UP000028073">
    <property type="component" value="Unassembled WGS sequence"/>
</dbReference>
<sequence>MARTVLKDEQWDRIKDMLPGKASDPGPTAKNRLFIEAVLWIDRTGAPWRDLPEEFGDWHNTYNRFSRWCAKGIWNRVFEELNRDRDMEYLMVDGSIIRVHQHGAPQKKLKMLRPSENQEVV</sequence>
<dbReference type="PANTHER" id="PTHR46637">
    <property type="entry name" value="TIS1421-TRANSPOSASE PROTEIN A"/>
    <property type="match status" value="1"/>
</dbReference>
<evidence type="ECO:0000313" key="3">
    <source>
        <dbReference type="Proteomes" id="UP000028073"/>
    </source>
</evidence>
<dbReference type="Pfam" id="PF13340">
    <property type="entry name" value="DUF4096"/>
    <property type="match status" value="1"/>
</dbReference>